<dbReference type="Gene3D" id="3.40.50.1000">
    <property type="entry name" value="HAD superfamily/HAD-like"/>
    <property type="match status" value="1"/>
</dbReference>
<dbReference type="InterPro" id="IPR041492">
    <property type="entry name" value="HAD_2"/>
</dbReference>
<keyword evidence="4" id="KW-1185">Reference proteome</keyword>
<evidence type="ECO:0000313" key="3">
    <source>
        <dbReference type="EMBL" id="QDI92334.1"/>
    </source>
</evidence>
<dbReference type="PANTHER" id="PTHR43434:SF1">
    <property type="entry name" value="PHOSPHOGLYCOLATE PHOSPHATASE"/>
    <property type="match status" value="1"/>
</dbReference>
<gene>
    <name evidence="3" type="ORF">EPH95_14980</name>
</gene>
<dbReference type="PANTHER" id="PTHR43434">
    <property type="entry name" value="PHOSPHOGLYCOLATE PHOSPHATASE"/>
    <property type="match status" value="1"/>
</dbReference>
<evidence type="ECO:0000313" key="4">
    <source>
        <dbReference type="Proteomes" id="UP000319756"/>
    </source>
</evidence>
<dbReference type="SFLD" id="SFLDG01129">
    <property type="entry name" value="C1.5:_HAD__Beta-PGM__Phosphata"/>
    <property type="match status" value="1"/>
</dbReference>
<dbReference type="InterPro" id="IPR036412">
    <property type="entry name" value="HAD-like_sf"/>
</dbReference>
<dbReference type="InterPro" id="IPR023198">
    <property type="entry name" value="PGP-like_dom2"/>
</dbReference>
<dbReference type="Gene3D" id="1.10.150.240">
    <property type="entry name" value="Putative phosphatase, domain 2"/>
    <property type="match status" value="1"/>
</dbReference>
<dbReference type="EMBL" id="CP035485">
    <property type="protein sequence ID" value="QDI92334.1"/>
    <property type="molecule type" value="Genomic_DNA"/>
</dbReference>
<proteinExistence type="predicted"/>
<dbReference type="Proteomes" id="UP000319756">
    <property type="component" value="Chromosome"/>
</dbReference>
<dbReference type="GO" id="GO:0005829">
    <property type="term" value="C:cytosol"/>
    <property type="evidence" value="ECO:0007669"/>
    <property type="project" value="TreeGrafter"/>
</dbReference>
<dbReference type="AlphaFoldDB" id="A0A514LKE7"/>
<dbReference type="GO" id="GO:0008967">
    <property type="term" value="F:phosphoglycolate phosphatase activity"/>
    <property type="evidence" value="ECO:0007669"/>
    <property type="project" value="TreeGrafter"/>
</dbReference>
<accession>A0A514LKE7</accession>
<dbReference type="GO" id="GO:0006281">
    <property type="term" value="P:DNA repair"/>
    <property type="evidence" value="ECO:0007669"/>
    <property type="project" value="TreeGrafter"/>
</dbReference>
<dbReference type="KEGG" id="sale:EPH95_14980"/>
<organism evidence="3 4">
    <name type="scientific">Salicibibacter halophilus</name>
    <dbReference type="NCBI Taxonomy" id="2502791"/>
    <lineage>
        <taxon>Bacteria</taxon>
        <taxon>Bacillati</taxon>
        <taxon>Bacillota</taxon>
        <taxon>Bacilli</taxon>
        <taxon>Bacillales</taxon>
        <taxon>Bacillaceae</taxon>
        <taxon>Salicibibacter</taxon>
    </lineage>
</organism>
<evidence type="ECO:0000256" key="2">
    <source>
        <dbReference type="ARBA" id="ARBA00022842"/>
    </source>
</evidence>
<dbReference type="CDD" id="cd01427">
    <property type="entry name" value="HAD_like"/>
    <property type="match status" value="1"/>
</dbReference>
<dbReference type="PRINTS" id="PR00413">
    <property type="entry name" value="HADHALOGNASE"/>
</dbReference>
<name>A0A514LKE7_9BACI</name>
<keyword evidence="2" id="KW-0460">Magnesium</keyword>
<dbReference type="SFLD" id="SFLDS00003">
    <property type="entry name" value="Haloacid_Dehalogenase"/>
    <property type="match status" value="1"/>
</dbReference>
<reference evidence="4" key="1">
    <citation type="submission" date="2019-01" db="EMBL/GenBank/DDBJ databases">
        <title>Genomic analysis of Salicibibacter sp. NKC3-5.</title>
        <authorList>
            <person name="Oh Y.J."/>
        </authorList>
    </citation>
    <scope>NUCLEOTIDE SEQUENCE [LARGE SCALE GENOMIC DNA]</scope>
    <source>
        <strain evidence="4">NKC3-5</strain>
    </source>
</reference>
<dbReference type="SUPFAM" id="SSF56784">
    <property type="entry name" value="HAD-like"/>
    <property type="match status" value="1"/>
</dbReference>
<keyword evidence="1 3" id="KW-0378">Hydrolase</keyword>
<evidence type="ECO:0000256" key="1">
    <source>
        <dbReference type="ARBA" id="ARBA00022801"/>
    </source>
</evidence>
<protein>
    <submittedName>
        <fullName evidence="3">HAD family hydrolase</fullName>
    </submittedName>
</protein>
<dbReference type="InterPro" id="IPR006439">
    <property type="entry name" value="HAD-SF_hydro_IA"/>
</dbReference>
<dbReference type="NCBIfam" id="TIGR01549">
    <property type="entry name" value="HAD-SF-IA-v1"/>
    <property type="match status" value="1"/>
</dbReference>
<dbReference type="InterPro" id="IPR023214">
    <property type="entry name" value="HAD_sf"/>
</dbReference>
<dbReference type="Pfam" id="PF13419">
    <property type="entry name" value="HAD_2"/>
    <property type="match status" value="1"/>
</dbReference>
<dbReference type="InterPro" id="IPR050155">
    <property type="entry name" value="HAD-like_hydrolase_sf"/>
</dbReference>
<sequence length="247" mass="27696">MAKLQVSGHHYHIQGILFDKDGTLLDLHSLWNSWFDQFYETISNQQVVSKSELAEFIGLDIENKIVSPRGPLAIGTVEDIAIIAALYLYRQKLPWNEAVQTSRNSIQEVNATIDWDRYLQPLQGLSAFLEKARQSGVKMGVVTSDDTDIAEQHLHLLNIHDYFQSIIGSDQIVNPKPFPDIGDKACQEMMIDPESVVVIGDTNGDMKLGKNLKAKANIGIVSSADEDESHLTEANYIINHYEMLDIT</sequence>